<gene>
    <name evidence="2" type="primary">LOC123522572</name>
</gene>
<proteinExistence type="predicted"/>
<keyword evidence="1" id="KW-1185">Reference proteome</keyword>
<sequence length="219" mass="24289">MHAKSRLQHPEAVQVPLLLNTHQDHLEPPVFPMQRGSLNLLRQKWESSDYQKSECCPGGSRCRLFQPQENKLLGPEGERVSAPASPDPPSQPCRVEEVPSSLSEKGPEEDKRDNPRGGGPLEVLKEDSVRSRRRIERFSIALEELRSVFEAPRSEGRPAGPAEDAPQEAEVERSVRSPTFKSRPRSQSEDSVNPSATKGGEASFDKMSSESGHSQIFEG</sequence>
<evidence type="ECO:0000313" key="1">
    <source>
        <dbReference type="Proteomes" id="UP000694863"/>
    </source>
</evidence>
<organism evidence="1 2">
    <name type="scientific">Echinops telfairi</name>
    <name type="common">Lesser hedgehog tenrec</name>
    <dbReference type="NCBI Taxonomy" id="9371"/>
    <lineage>
        <taxon>Eukaryota</taxon>
        <taxon>Metazoa</taxon>
        <taxon>Chordata</taxon>
        <taxon>Craniata</taxon>
        <taxon>Vertebrata</taxon>
        <taxon>Euteleostomi</taxon>
        <taxon>Mammalia</taxon>
        <taxon>Eutheria</taxon>
        <taxon>Afrotheria</taxon>
        <taxon>Tenrecidae</taxon>
        <taxon>Tenrecinae</taxon>
        <taxon>Echinops</taxon>
    </lineage>
</organism>
<accession>A0AC55DQC1</accession>
<dbReference type="RefSeq" id="XP_045153937.1">
    <property type="nucleotide sequence ID" value="XM_045298002.1"/>
</dbReference>
<dbReference type="Proteomes" id="UP000694863">
    <property type="component" value="Unplaced"/>
</dbReference>
<name>A0AC55DQC1_ECHTE</name>
<evidence type="ECO:0000313" key="2">
    <source>
        <dbReference type="RefSeq" id="XP_045153937.1"/>
    </source>
</evidence>
<reference evidence="2" key="1">
    <citation type="submission" date="2025-08" db="UniProtKB">
        <authorList>
            <consortium name="RefSeq"/>
        </authorList>
    </citation>
    <scope>IDENTIFICATION</scope>
</reference>
<protein>
    <submittedName>
        <fullName evidence="2">Uncharacterized protein LOC123522572</fullName>
    </submittedName>
</protein>